<accession>A0A099L3I6</accession>
<dbReference type="OrthoDB" id="5885999at2"/>
<gene>
    <name evidence="6" type="ORF">GAB14E_1473</name>
</gene>
<dbReference type="Pfam" id="PF00977">
    <property type="entry name" value="His_biosynth"/>
    <property type="match status" value="1"/>
</dbReference>
<name>A0A099L3I6_COLPS</name>
<dbReference type="GO" id="GO:0000105">
    <property type="term" value="P:L-histidine biosynthetic process"/>
    <property type="evidence" value="ECO:0007669"/>
    <property type="project" value="UniProtKB-KW"/>
</dbReference>
<dbReference type="AlphaFoldDB" id="A0A099L3I6"/>
<dbReference type="Proteomes" id="UP000029868">
    <property type="component" value="Unassembled WGS sequence"/>
</dbReference>
<comment type="caution">
    <text evidence="6">The sequence shown here is derived from an EMBL/GenBank/DDBJ whole genome shotgun (WGS) entry which is preliminary data.</text>
</comment>
<dbReference type="InterPro" id="IPR013785">
    <property type="entry name" value="Aldolase_TIM"/>
</dbReference>
<keyword evidence="2 5" id="KW-0028">Amino-acid biosynthesis</keyword>
<dbReference type="Gene3D" id="3.20.20.70">
    <property type="entry name" value="Aldolase class I"/>
    <property type="match status" value="1"/>
</dbReference>
<dbReference type="EMBL" id="JQEC01000004">
    <property type="protein sequence ID" value="KGJ97005.1"/>
    <property type="molecule type" value="Genomic_DNA"/>
</dbReference>
<evidence type="ECO:0000313" key="6">
    <source>
        <dbReference type="EMBL" id="KGJ97005.1"/>
    </source>
</evidence>
<dbReference type="InterPro" id="IPR011060">
    <property type="entry name" value="RibuloseP-bd_barrel"/>
</dbReference>
<evidence type="ECO:0000256" key="1">
    <source>
        <dbReference type="ARBA" id="ARBA00009667"/>
    </source>
</evidence>
<organism evidence="6 7">
    <name type="scientific">Colwellia psychrerythraea</name>
    <name type="common">Vibrio psychroerythus</name>
    <dbReference type="NCBI Taxonomy" id="28229"/>
    <lineage>
        <taxon>Bacteria</taxon>
        <taxon>Pseudomonadati</taxon>
        <taxon>Pseudomonadota</taxon>
        <taxon>Gammaproteobacteria</taxon>
        <taxon>Alteromonadales</taxon>
        <taxon>Colwelliaceae</taxon>
        <taxon>Colwellia</taxon>
    </lineage>
</organism>
<evidence type="ECO:0000256" key="4">
    <source>
        <dbReference type="ARBA" id="ARBA00029440"/>
    </source>
</evidence>
<comment type="pathway">
    <text evidence="4">Amino-acid biosynthesis.</text>
</comment>
<dbReference type="InterPro" id="IPR006062">
    <property type="entry name" value="His_biosynth"/>
</dbReference>
<evidence type="ECO:0000256" key="3">
    <source>
        <dbReference type="ARBA" id="ARBA00023102"/>
    </source>
</evidence>
<reference evidence="6 7" key="1">
    <citation type="submission" date="2014-08" db="EMBL/GenBank/DDBJ databases">
        <title>Genomic and Phenotypic Diversity of Colwellia psychrerythraea strains from Disparate Marine Basins.</title>
        <authorList>
            <person name="Techtmann S.M."/>
            <person name="Stelling S.C."/>
            <person name="Utturkar S.M."/>
            <person name="Alshibli N."/>
            <person name="Harris A."/>
            <person name="Brown S.D."/>
            <person name="Hazen T.C."/>
        </authorList>
    </citation>
    <scope>NUCLEOTIDE SEQUENCE [LARGE SCALE GENOMIC DNA]</scope>
    <source>
        <strain evidence="6 7">GAB14E</strain>
    </source>
</reference>
<evidence type="ECO:0000313" key="7">
    <source>
        <dbReference type="Proteomes" id="UP000029868"/>
    </source>
</evidence>
<evidence type="ECO:0000256" key="5">
    <source>
        <dbReference type="RuleBase" id="RU003657"/>
    </source>
</evidence>
<dbReference type="PATRIC" id="fig|28229.3.peg.635"/>
<dbReference type="RefSeq" id="WP_033080765.1">
    <property type="nucleotide sequence ID" value="NZ_JQEC01000004.1"/>
</dbReference>
<comment type="similarity">
    <text evidence="1 5">Belongs to the HisA/HisF family.</text>
</comment>
<protein>
    <submittedName>
        <fullName evidence="6">Histidine biosynthesis protein</fullName>
    </submittedName>
</protein>
<dbReference type="SUPFAM" id="SSF51366">
    <property type="entry name" value="Ribulose-phoshate binding barrel"/>
    <property type="match status" value="1"/>
</dbReference>
<evidence type="ECO:0000256" key="2">
    <source>
        <dbReference type="ARBA" id="ARBA00022605"/>
    </source>
</evidence>
<proteinExistence type="inferred from homology"/>
<keyword evidence="3 5" id="KW-0368">Histidine biosynthesis</keyword>
<sequence length="235" mass="26883">MRTGATILLKDGLCYQSYQWNIMRPLGSLQNVIDSLEEYQCDEIAIIRPVRQNDNREALNLDLMLLQQINTMTPISFGGGIRVAEDLNLLTNLPVERLIFSSIFINKNTNLLNHACNLYGHQAIQCLLPVRYTHGNLDIFNCQQGTYIPLRDIDFDYINRHANEVILFDTQNEGLHDKFEKDIIKVMPLDKSKLIISGGISHGVIKWAKEIKLACALIDNKVLHQEYSIKSYKHA</sequence>